<proteinExistence type="predicted"/>
<dbReference type="SUPFAM" id="SSF51905">
    <property type="entry name" value="FAD/NAD(P)-binding domain"/>
    <property type="match status" value="1"/>
</dbReference>
<dbReference type="AlphaFoldDB" id="A0A2X5NN69"/>
<protein>
    <submittedName>
        <fullName evidence="2">GMC oxidoreductase</fullName>
    </submittedName>
</protein>
<sequence length="150" mass="16385">MPYGPADRRFTEVVATAGYENTPVPQGRNSRPYDGRPQCCGNNNCMPICPIGAMFNGIHTIVKAEKAGAKILPNAVVYRFETDEHNNITALHYYDPDKNSHRVTARTFVLAGNGIETPKLLLLAANDRNPNGIANSSDMVGRNMMDHPGS</sequence>
<dbReference type="KEGG" id="tpty:NCTC11468_01901"/>
<evidence type="ECO:0000313" key="2">
    <source>
        <dbReference type="EMBL" id="SQK74901.1"/>
    </source>
</evidence>
<name>A0A2X5NN69_9GAMM</name>
<evidence type="ECO:0000259" key="1">
    <source>
        <dbReference type="Pfam" id="PF00732"/>
    </source>
</evidence>
<dbReference type="Gene3D" id="3.50.50.60">
    <property type="entry name" value="FAD/NAD(P)-binding domain"/>
    <property type="match status" value="1"/>
</dbReference>
<dbReference type="Pfam" id="PF00732">
    <property type="entry name" value="GMC_oxred_N"/>
    <property type="match status" value="1"/>
</dbReference>
<dbReference type="InterPro" id="IPR036188">
    <property type="entry name" value="FAD/NAD-bd_sf"/>
</dbReference>
<gene>
    <name evidence="2" type="ORF">NCTC11468_01901</name>
</gene>
<reference evidence="2 3" key="1">
    <citation type="submission" date="2018-06" db="EMBL/GenBank/DDBJ databases">
        <authorList>
            <consortium name="Pathogen Informatics"/>
            <person name="Doyle S."/>
        </authorList>
    </citation>
    <scope>NUCLEOTIDE SEQUENCE [LARGE SCALE GENOMIC DNA]</scope>
    <source>
        <strain evidence="2 3">NCTC11468</strain>
    </source>
</reference>
<feature type="domain" description="Glucose-methanol-choline oxidoreductase N-terminal" evidence="1">
    <location>
        <begin position="7"/>
        <end position="148"/>
    </location>
</feature>
<dbReference type="EMBL" id="LS483499">
    <property type="protein sequence ID" value="SQK74901.1"/>
    <property type="molecule type" value="Genomic_DNA"/>
</dbReference>
<organism evidence="2 3">
    <name type="scientific">Tatumella ptyseos</name>
    <dbReference type="NCBI Taxonomy" id="82987"/>
    <lineage>
        <taxon>Bacteria</taxon>
        <taxon>Pseudomonadati</taxon>
        <taxon>Pseudomonadota</taxon>
        <taxon>Gammaproteobacteria</taxon>
        <taxon>Enterobacterales</taxon>
        <taxon>Erwiniaceae</taxon>
        <taxon>Tatumella</taxon>
    </lineage>
</organism>
<dbReference type="Proteomes" id="UP000248758">
    <property type="component" value="Chromosome 1"/>
</dbReference>
<evidence type="ECO:0000313" key="3">
    <source>
        <dbReference type="Proteomes" id="UP000248758"/>
    </source>
</evidence>
<accession>A0A2X5NN69</accession>
<dbReference type="GO" id="GO:0016614">
    <property type="term" value="F:oxidoreductase activity, acting on CH-OH group of donors"/>
    <property type="evidence" value="ECO:0007669"/>
    <property type="project" value="InterPro"/>
</dbReference>
<dbReference type="InterPro" id="IPR000172">
    <property type="entry name" value="GMC_OxRdtase_N"/>
</dbReference>
<dbReference type="GO" id="GO:0050660">
    <property type="term" value="F:flavin adenine dinucleotide binding"/>
    <property type="evidence" value="ECO:0007669"/>
    <property type="project" value="InterPro"/>
</dbReference>